<evidence type="ECO:0000256" key="13">
    <source>
        <dbReference type="ARBA" id="ARBA00022516"/>
    </source>
</evidence>
<comment type="similarity">
    <text evidence="6">Belongs to the terpene cyclase/mutase family.</text>
</comment>
<dbReference type="NCBIfam" id="TIGR01787">
    <property type="entry name" value="squalene_cyclas"/>
    <property type="match status" value="1"/>
</dbReference>
<keyword evidence="24 42" id="KW-0175">Coiled coil</keyword>
<evidence type="ECO:0000256" key="17">
    <source>
        <dbReference type="ARBA" id="ARBA00022816"/>
    </source>
</evidence>
<dbReference type="InterPro" id="IPR032696">
    <property type="entry name" value="SQ_cyclase_C"/>
</dbReference>
<dbReference type="CDD" id="cd02892">
    <property type="entry name" value="SQCY_1"/>
    <property type="match status" value="1"/>
</dbReference>
<dbReference type="Pfam" id="PF13243">
    <property type="entry name" value="SQHop_cyclase_C"/>
    <property type="match status" value="1"/>
</dbReference>
<evidence type="ECO:0000256" key="4">
    <source>
        <dbReference type="ARBA" id="ARBA00004567"/>
    </source>
</evidence>
<keyword evidence="12" id="KW-0963">Cytoplasm</keyword>
<evidence type="ECO:0000256" key="34">
    <source>
        <dbReference type="ARBA" id="ARBA00052641"/>
    </source>
</evidence>
<dbReference type="GO" id="GO:0005789">
    <property type="term" value="C:endoplasmic reticulum membrane"/>
    <property type="evidence" value="ECO:0007669"/>
    <property type="project" value="UniProtKB-SubCell"/>
</dbReference>
<dbReference type="Proteomes" id="UP001239994">
    <property type="component" value="Unassembled WGS sequence"/>
</dbReference>
<dbReference type="SFLD" id="SFLDG01016">
    <property type="entry name" value="Prenyltransferase_Like_2"/>
    <property type="match status" value="1"/>
</dbReference>
<dbReference type="Gene3D" id="6.20.120.20">
    <property type="match status" value="1"/>
</dbReference>
<evidence type="ECO:0000256" key="33">
    <source>
        <dbReference type="ARBA" id="ARBA00048940"/>
    </source>
</evidence>
<comment type="catalytic activity">
    <reaction evidence="34">
        <text>(S)-2,3-epoxysqualene = lanosterol</text>
        <dbReference type="Rhea" id="RHEA:14621"/>
        <dbReference type="ChEBI" id="CHEBI:15441"/>
        <dbReference type="ChEBI" id="CHEBI:16521"/>
        <dbReference type="EC" id="5.4.99.7"/>
    </reaction>
</comment>
<proteinExistence type="inferred from homology"/>
<evidence type="ECO:0000256" key="2">
    <source>
        <dbReference type="ARBA" id="ARBA00004406"/>
    </source>
</evidence>
<dbReference type="InterPro" id="IPR008930">
    <property type="entry name" value="Terpenoid_cyclase/PrenylTrfase"/>
</dbReference>
<dbReference type="GO" id="GO:0002376">
    <property type="term" value="P:immune system process"/>
    <property type="evidence" value="ECO:0007669"/>
    <property type="project" value="UniProtKB-KW"/>
</dbReference>
<feature type="region of interest" description="Disordered" evidence="43">
    <location>
        <begin position="1"/>
        <end position="109"/>
    </location>
</feature>
<evidence type="ECO:0000256" key="30">
    <source>
        <dbReference type="ARBA" id="ARBA00023315"/>
    </source>
</evidence>
<keyword evidence="14" id="KW-0597">Phosphoprotein</keyword>
<dbReference type="EMBL" id="JAROKS010000022">
    <property type="protein sequence ID" value="KAK1789194.1"/>
    <property type="molecule type" value="Genomic_DNA"/>
</dbReference>
<keyword evidence="23" id="KW-0811">Translocation</keyword>
<keyword evidence="15" id="KW-0808">Transferase</keyword>
<evidence type="ECO:0000256" key="9">
    <source>
        <dbReference type="ARBA" id="ARBA00022448"/>
    </source>
</evidence>
<dbReference type="GO" id="GO:0015031">
    <property type="term" value="P:protein transport"/>
    <property type="evidence" value="ECO:0007669"/>
    <property type="project" value="UniProtKB-KW"/>
</dbReference>
<dbReference type="Gene3D" id="1.50.10.20">
    <property type="match status" value="2"/>
</dbReference>
<evidence type="ECO:0000256" key="42">
    <source>
        <dbReference type="SAM" id="Coils"/>
    </source>
</evidence>
<evidence type="ECO:0000256" key="1">
    <source>
        <dbReference type="ARBA" id="ARBA00004286"/>
    </source>
</evidence>
<evidence type="ECO:0000256" key="7">
    <source>
        <dbReference type="ARBA" id="ARBA00011245"/>
    </source>
</evidence>
<comment type="subcellular location">
    <subcellularLocation>
        <location evidence="1">Chromosome</location>
    </subcellularLocation>
    <subcellularLocation>
        <location evidence="3">Cytoplasm</location>
    </subcellularLocation>
    <subcellularLocation>
        <location evidence="2">Endoplasmic reticulum membrane</location>
        <topology evidence="2">Peripheral membrane protein</topology>
    </subcellularLocation>
    <subcellularLocation>
        <location evidence="4">Nucleus</location>
        <location evidence="4">Nuclear pore complex</location>
    </subcellularLocation>
    <subcellularLocation>
        <location evidence="5">Nucleus</location>
        <location evidence="5">Nucleoplasm</location>
    </subcellularLocation>
</comment>
<keyword evidence="13" id="KW-0444">Lipid biosynthesis</keyword>
<dbReference type="GO" id="GO:0061733">
    <property type="term" value="F:protein-lysine-acetyltransferase activity"/>
    <property type="evidence" value="ECO:0007669"/>
    <property type="project" value="UniProtKB-EC"/>
</dbReference>
<sequence>VSPEPPNPQPAPEPLGLPKPTASGSDSSAPGGSGVSLFTGVKPSTLGFSFSQPGSAPSVSATSGKISQTETLGGNGLQFTFSQPANPSSNCSSTSALQPSTVPSSSSSFSFLAKVLQPQTETKMPLFGGTGTAFGQPSFGFRGPKHGQSQAERVGDEESTGEPEFGSLGKGMKRKDEPVDPNSSQGKSSKIEEVQGGAEAPRHLSKRPLLRNRGPASGLFRNALSGLMKTSVRKEDRPLNWNEEDRPDPPVPDADVSATPPRAQVPIRNILEKAEKAGPSEKAERAPEIKDVGVEGDSRPVGSQLTPLRKSLPRSPAVTSSISLPKGSPAKKPSVTTILQFDSEYQQEMALEGHSLDRPMISLPSSLQHLIGQEAETAEEKYRLLEQRDKILRQLRPKRTDLDMSKVFVGTCLDMCPEKERYMRETRNQLSIFELIPDTEKVDHYAAIKEYSRSSADQEEPLPHELRPLPVLSMTMDYLVTQIMDQGDGNYRDWYDFVWNRTRGIRKDITQQHLCDPITVSLIEKCTRFHIHCAHHLCQEPMMSFDAKINNENMTKCLQSLKEMYQDLATKEVYCPHEAEFRQYSVLLKLNEGDILREVQQFHKEVRDSAEVKFAVQAFAALNSNNFVRFFKLVKAASYLASCILHRYFNQVRHTALKALNMAYTVGSQRSTTFPVEDLVRMLMFRNASEATDFLQQYGLSVTDGMAELSRTAYQEPDLPLPQRKSMAIERKRAVLIGEVVNGGALPNPPQHIPVCSFDSNNKYRGEGASFELPPAAIKVEVLPKPLSATDARSHLRPKLLVEPSLFAELPAIVEIPQPTETEQTGEPSQLVVPGLPLNPKLTFQPIAQPQPIRPTSPPPKLEPAYSNQDLMNELESVVEEVLQAEVADIAKAGAEYVSAALSVSETELETVVCEVVTQMLRDLSASEIAAERERIAEEKRKLEEARQRWEHEAFLDELSSDLCAEITEEVLTQCTRETADAEIKCALEEKAVYVAHCSEEVCNSLVEEALEQEVAQLARDLLAVELRRIHKFIKRWRDVVAVRRQLKRQMRGFPAAPCCVDPRFKLKAWAPSAPSPNSKDVLARGVVNLGNAGNMVVSCTSLLKTRNDSIRQMRVDFYFNLLLSERIWAPLDLPMLVAESTPNPPDRIFWKAALLLPSDQDDDMSFADSTLKHWLEVKLGGAVRREESAAKVEGSMQTLLISNSLRDTGQKTHRVHLCIKVSHGPLSEEGQSQLEEGKDLLGTSALLMLLPPLSSRGHPGLGEADGDVPLLSALLQLKQVQQASCWNTALPLVLLIPGQLEGQITEEKLEEVLMLKTLVNDGLISEYIFIHVAGNITDLQGSHQIGEAVRWLVAHSPASTVLSCQPLLQFVEAGLCREFHARFGHDKQERLQAGFSCQEPAAIIRLYNSVLAYLAGVVSSEQLASLSWPPPEFSLPENKELVPHLEWNSPQHLAWLKRAILSLQIPEWDRPPPNSMSVALMKVSSDFQFLASWPCLCAYIFQYVSQIPSSAQSQPLLMSRLEHLLARVLAQQQRLASDEEVDDEKDRPSFNHIPWDDILFLCIEHRLKDWNLPETPNAKDSFTDSGDIWVYYYKDQLKDFLPPESWVAAVKGTHMEKRQHADGSKVSSRLKTLTPAAQLPRQRLFQSQPEAEESPSVLDITRTLSTQELLPHHLLSSIQLEKAHNQRFEQQLERWLAQDPLDSVSMPLFIPSTLLSVPEFLAPSRRPIVSAASVKQEIETDDPAEKVPATCRKHAPLSLTQRLEELESPSALPKHSRCLRRRGGPYKTDPATALTRWRLSSVEGRQTWKYLEDEESVERKQTMLEAHCLGLDTREFMPASPAALTAVEAALKGMEFYSRLQAEDGHWTGDYGGPLFLLPGLLITCHVAKISLPEAWKKEMVRYLRSVQLPDGGWGLHVEDNSTVFGTALSYTTLRILGVLPDDPDMVRARNNLHSKGGAVGIPSWGKFWLAILNVYSWDGMNTLFPEMWLFPAWMPAHPSTLWCHCRQVYLPMSYCYAVRLSAQEDLLVHSLRQELYVQDYSSINWPAQRNNIASCDMYTPHSTLLTVAYMIMNIYEAHHSTTLREKAIKELFDHIKADDRFTKCISIGPISKTINMLVRWYVDGPSSAVFQEHVARIPDYLWLGTNGSQLWDTAFAVQAFLEAHAQDHPRFTQCLKKTHQFFNLTQIKENPPEYERYYRQMNKGGFPFSTRDCGWIVADCTAEGLKSVLLLQEQCRFITEAIPPQRLFDAVDVLLSMRNTDGGFATYETKRGGKLLELLNPSEVFGDIMIDYTYVECTSAVMQALQHFHHVYPEHRAPEIRSTLQQGLNYCRRVQRPDGSWEGSWGVCFTYGVWFGLEAFACMGHIFQDGYDGLVCAEVRQACDFLLSKQMGDGGWGEDFESCEQRRYVQSRNSQIHNTCWALLGLMAVRYPDHKVIERGIQVLIDKQLPNGDWPQENIAGVFNKSCAISYTSYRNVFPVWTLGRFSRLYPFSSLAGKVKL</sequence>
<comment type="similarity">
    <text evidence="32">Belongs to the SAC3 family.</text>
</comment>
<evidence type="ECO:0000313" key="46">
    <source>
        <dbReference type="Proteomes" id="UP001239994"/>
    </source>
</evidence>
<evidence type="ECO:0000256" key="22">
    <source>
        <dbReference type="ARBA" id="ARBA00022990"/>
    </source>
</evidence>
<evidence type="ECO:0000256" key="16">
    <source>
        <dbReference type="ARBA" id="ARBA00022737"/>
    </source>
</evidence>
<evidence type="ECO:0000256" key="18">
    <source>
        <dbReference type="ARBA" id="ARBA00022824"/>
    </source>
</evidence>
<evidence type="ECO:0000256" key="27">
    <source>
        <dbReference type="ARBA" id="ARBA00023136"/>
    </source>
</evidence>
<keyword evidence="17" id="KW-0509">mRNA transport</keyword>
<keyword evidence="29" id="KW-0539">Nucleus</keyword>
<comment type="subunit">
    <text evidence="7">Monomer.</text>
</comment>
<evidence type="ECO:0000259" key="44">
    <source>
        <dbReference type="PROSITE" id="PS50250"/>
    </source>
</evidence>
<feature type="compositionally biased region" description="Low complexity" evidence="43">
    <location>
        <begin position="18"/>
        <end position="30"/>
    </location>
</feature>
<evidence type="ECO:0000256" key="28">
    <source>
        <dbReference type="ARBA" id="ARBA00023235"/>
    </source>
</evidence>
<evidence type="ECO:0000256" key="20">
    <source>
        <dbReference type="ARBA" id="ARBA00022927"/>
    </source>
</evidence>
<keyword evidence="30" id="KW-0012">Acyltransferase</keyword>
<keyword evidence="11" id="KW-0488">Methylation</keyword>
<dbReference type="InterPro" id="IPR005062">
    <property type="entry name" value="SAC3/GANP/THP3_conserved"/>
</dbReference>
<keyword evidence="25" id="KW-0443">Lipid metabolism</keyword>
<dbReference type="PROSITE" id="PS01074">
    <property type="entry name" value="TERPENE_SYNTHASES"/>
    <property type="match status" value="1"/>
</dbReference>
<evidence type="ECO:0000256" key="40">
    <source>
        <dbReference type="ARBA" id="ARBA00076442"/>
    </source>
</evidence>
<dbReference type="PANTHER" id="PTHR11764:SF20">
    <property type="entry name" value="LANOSTEROL SYNTHASE"/>
    <property type="match status" value="1"/>
</dbReference>
<dbReference type="InterPro" id="IPR031907">
    <property type="entry name" value="MCM3AP_GANP"/>
</dbReference>
<evidence type="ECO:0000256" key="14">
    <source>
        <dbReference type="ARBA" id="ARBA00022553"/>
    </source>
</evidence>
<name>A0AAD8YYY4_9TELE</name>
<dbReference type="GO" id="GO:0016104">
    <property type="term" value="P:triterpenoid biosynthetic process"/>
    <property type="evidence" value="ECO:0007669"/>
    <property type="project" value="InterPro"/>
</dbReference>
<keyword evidence="22" id="KW-0007">Acetylation</keyword>
<evidence type="ECO:0000256" key="39">
    <source>
        <dbReference type="ARBA" id="ARBA00070784"/>
    </source>
</evidence>
<dbReference type="InterPro" id="IPR018333">
    <property type="entry name" value="Squalene_cyclase"/>
</dbReference>
<dbReference type="SUPFAM" id="SSF48239">
    <property type="entry name" value="Terpenoid cyclases/Protein prenyltransferases"/>
    <property type="match status" value="2"/>
</dbReference>
<evidence type="ECO:0000256" key="41">
    <source>
        <dbReference type="ARBA" id="ARBA00082002"/>
    </source>
</evidence>
<evidence type="ECO:0000256" key="38">
    <source>
        <dbReference type="ARBA" id="ARBA00069544"/>
    </source>
</evidence>
<dbReference type="Pfam" id="PF16766">
    <property type="entry name" value="CID_GANP"/>
    <property type="match status" value="1"/>
</dbReference>
<feature type="non-terminal residue" evidence="45">
    <location>
        <position position="2503"/>
    </location>
</feature>
<dbReference type="FunFam" id="1.50.10.20:FF:000002">
    <property type="entry name" value="Terpene cyclase/mutase family member"/>
    <property type="match status" value="1"/>
</dbReference>
<evidence type="ECO:0000256" key="11">
    <source>
        <dbReference type="ARBA" id="ARBA00022481"/>
    </source>
</evidence>
<evidence type="ECO:0000256" key="3">
    <source>
        <dbReference type="ARBA" id="ARBA00004496"/>
    </source>
</evidence>
<dbReference type="InterPro" id="IPR031910">
    <property type="entry name" value="GANP_CID_dom"/>
</dbReference>
<evidence type="ECO:0000256" key="12">
    <source>
        <dbReference type="ARBA" id="ARBA00022490"/>
    </source>
</evidence>
<dbReference type="EC" id="5.4.99.7" evidence="31"/>
<evidence type="ECO:0000256" key="43">
    <source>
        <dbReference type="SAM" id="MobiDB-lite"/>
    </source>
</evidence>
<dbReference type="PANTHER" id="PTHR11764">
    <property type="entry name" value="TERPENE CYCLASE/MUTASE FAMILY MEMBER"/>
    <property type="match status" value="1"/>
</dbReference>
<evidence type="ECO:0000256" key="6">
    <source>
        <dbReference type="ARBA" id="ARBA00009755"/>
    </source>
</evidence>
<evidence type="ECO:0000256" key="29">
    <source>
        <dbReference type="ARBA" id="ARBA00023242"/>
    </source>
</evidence>
<dbReference type="Gene3D" id="6.10.250.1340">
    <property type="match status" value="1"/>
</dbReference>
<dbReference type="GO" id="GO:0051028">
    <property type="term" value="P:mRNA transport"/>
    <property type="evidence" value="ECO:0007669"/>
    <property type="project" value="UniProtKB-KW"/>
</dbReference>
<keyword evidence="9" id="KW-0813">Transport</keyword>
<evidence type="ECO:0000256" key="31">
    <source>
        <dbReference type="ARBA" id="ARBA00029485"/>
    </source>
</evidence>
<dbReference type="GO" id="GO:0005643">
    <property type="term" value="C:nuclear pore"/>
    <property type="evidence" value="ECO:0007669"/>
    <property type="project" value="UniProtKB-SubCell"/>
</dbReference>
<keyword evidence="26" id="KW-0906">Nuclear pore complex</keyword>
<evidence type="ECO:0000256" key="15">
    <source>
        <dbReference type="ARBA" id="ARBA00022679"/>
    </source>
</evidence>
<protein>
    <recommendedName>
        <fullName evidence="38">Germinal-center associated nuclear protein</fullName>
        <ecNumber evidence="8">2.3.1.48</ecNumber>
        <ecNumber evidence="31">5.4.99.7</ecNumber>
    </recommendedName>
    <alternativeName>
        <fullName evidence="41">2,3-epoxysqualene--lanosterol cyclase</fullName>
    </alternativeName>
    <alternativeName>
        <fullName evidence="39">Lanosterol synthase</fullName>
    </alternativeName>
    <alternativeName>
        <fullName evidence="40">Oxidosqualene--lanosterol cyclase</fullName>
    </alternativeName>
</protein>
<dbReference type="PROSITE" id="PS50250">
    <property type="entry name" value="PCI"/>
    <property type="match status" value="1"/>
</dbReference>
<evidence type="ECO:0000256" key="37">
    <source>
        <dbReference type="ARBA" id="ARBA00060682"/>
    </source>
</evidence>
<evidence type="ECO:0000256" key="24">
    <source>
        <dbReference type="ARBA" id="ARBA00023054"/>
    </source>
</evidence>
<dbReference type="FunFam" id="1.25.40.990:FF:000003">
    <property type="entry name" value="germinal-center associated nuclear protein isoform X2"/>
    <property type="match status" value="1"/>
</dbReference>
<evidence type="ECO:0000256" key="23">
    <source>
        <dbReference type="ARBA" id="ARBA00023010"/>
    </source>
</evidence>
<dbReference type="GO" id="GO:0005654">
    <property type="term" value="C:nucleoplasm"/>
    <property type="evidence" value="ECO:0007669"/>
    <property type="project" value="UniProtKB-SubCell"/>
</dbReference>
<keyword evidence="27" id="KW-0472">Membrane</keyword>
<keyword evidence="46" id="KW-1185">Reference proteome</keyword>
<dbReference type="GO" id="GO:0005694">
    <property type="term" value="C:chromosome"/>
    <property type="evidence" value="ECO:0007669"/>
    <property type="project" value="UniProtKB-SubCell"/>
</dbReference>
<feature type="compositionally biased region" description="Basic and acidic residues" evidence="43">
    <location>
        <begin position="270"/>
        <end position="298"/>
    </location>
</feature>
<dbReference type="GO" id="GO:0006695">
    <property type="term" value="P:cholesterol biosynthetic process"/>
    <property type="evidence" value="ECO:0007669"/>
    <property type="project" value="UniProtKB-ARBA"/>
</dbReference>
<dbReference type="Pfam" id="PF16769">
    <property type="entry name" value="MCM3AP_GANP"/>
    <property type="match status" value="1"/>
</dbReference>
<dbReference type="InterPro" id="IPR002365">
    <property type="entry name" value="Terpene_synthase_CS"/>
</dbReference>
<evidence type="ECO:0000256" key="10">
    <source>
        <dbReference type="ARBA" id="ARBA00022454"/>
    </source>
</evidence>
<gene>
    <name evidence="45" type="ORF">P4O66_015136</name>
</gene>
<reference evidence="45" key="1">
    <citation type="submission" date="2023-03" db="EMBL/GenBank/DDBJ databases">
        <title>Electrophorus voltai genome.</title>
        <authorList>
            <person name="Bian C."/>
        </authorList>
    </citation>
    <scope>NUCLEOTIDE SEQUENCE</scope>
    <source>
        <strain evidence="45">CB-2022</strain>
        <tissue evidence="45">Muscle</tissue>
    </source>
</reference>
<feature type="domain" description="PCI" evidence="44">
    <location>
        <begin position="550"/>
        <end position="723"/>
    </location>
</feature>
<comment type="function">
    <text evidence="35">Key enzyme in the cholesterol biosynthesis pathway. Catalyzes the cyclization of (S)-2,3 oxidosqualene to lanosterol, a reaction that forms the sterol nucleus. Through the production of lanosterol may regulate lens protein aggregation and increase transparency.</text>
</comment>
<evidence type="ECO:0000256" key="35">
    <source>
        <dbReference type="ARBA" id="ARBA00055567"/>
    </source>
</evidence>
<feature type="compositionally biased region" description="Pro residues" evidence="43">
    <location>
        <begin position="1"/>
        <end position="17"/>
    </location>
</feature>
<comment type="caution">
    <text evidence="45">The sequence shown here is derived from an EMBL/GenBank/DDBJ whole genome shotgun (WGS) entry which is preliminary data.</text>
</comment>
<evidence type="ECO:0000256" key="32">
    <source>
        <dbReference type="ARBA" id="ARBA00038443"/>
    </source>
</evidence>
<keyword evidence="21" id="KW-0752">Steroid biosynthesis</keyword>
<evidence type="ECO:0000256" key="26">
    <source>
        <dbReference type="ARBA" id="ARBA00023132"/>
    </source>
</evidence>
<feature type="region of interest" description="Disordered" evidence="43">
    <location>
        <begin position="123"/>
        <end position="333"/>
    </location>
</feature>
<dbReference type="GO" id="GO:0005811">
    <property type="term" value="C:lipid droplet"/>
    <property type="evidence" value="ECO:0007669"/>
    <property type="project" value="InterPro"/>
</dbReference>
<dbReference type="Pfam" id="PF13249">
    <property type="entry name" value="SQHop_cyclase_N"/>
    <property type="match status" value="1"/>
</dbReference>
<dbReference type="GO" id="GO:0000250">
    <property type="term" value="F:lanosterol synthase activity"/>
    <property type="evidence" value="ECO:0007669"/>
    <property type="project" value="UniProtKB-EC"/>
</dbReference>
<dbReference type="FunFam" id="1.50.10.20:FF:000084">
    <property type="entry name" value="Terpene cyclase/mutase family member"/>
    <property type="match status" value="1"/>
</dbReference>
<accession>A0AAD8YYY4</accession>
<keyword evidence="20" id="KW-0653">Protein transport</keyword>
<evidence type="ECO:0000256" key="5">
    <source>
        <dbReference type="ARBA" id="ARBA00004642"/>
    </source>
</evidence>
<comment type="function">
    <text evidence="36">As a component of the TREX-2 complex, involved in the export of mRNAs to the cytoplasm through the nuclear pores. Through the acetylation of histones, affects the assembly of nucleosomes at immunoglobulin variable region genes and promotes the recruitment and positioning of transcription complex to favor DNA cytosine deaminase AICDA/AID targeting, hence promoting somatic hypermutations.</text>
</comment>
<keyword evidence="16" id="KW-0677">Repeat</keyword>
<keyword evidence="18" id="KW-0256">Endoplasmic reticulum</keyword>
<evidence type="ECO:0000256" key="19">
    <source>
        <dbReference type="ARBA" id="ARBA00022859"/>
    </source>
</evidence>
<evidence type="ECO:0000256" key="36">
    <source>
        <dbReference type="ARBA" id="ARBA00055631"/>
    </source>
</evidence>
<comment type="pathway">
    <text evidence="37">Terpene metabolism; lanosterol biosynthesis; lanosterol from farnesyl diphosphate: step 3/3.</text>
</comment>
<evidence type="ECO:0000313" key="45">
    <source>
        <dbReference type="EMBL" id="KAK1789194.1"/>
    </source>
</evidence>
<evidence type="ECO:0000256" key="21">
    <source>
        <dbReference type="ARBA" id="ARBA00022955"/>
    </source>
</evidence>
<dbReference type="Gene3D" id="1.25.40.990">
    <property type="match status" value="1"/>
</dbReference>
<dbReference type="InterPro" id="IPR032697">
    <property type="entry name" value="SQ_cyclase_N"/>
</dbReference>
<comment type="catalytic activity">
    <reaction evidence="33">
        <text>L-lysyl-[histone] + acetyl-CoA = N(6)-acetyl-L-lysyl-[histone] + CoA + H(+)</text>
        <dbReference type="Rhea" id="RHEA:21992"/>
        <dbReference type="Rhea" id="RHEA-COMP:9845"/>
        <dbReference type="Rhea" id="RHEA-COMP:11338"/>
        <dbReference type="ChEBI" id="CHEBI:15378"/>
        <dbReference type="ChEBI" id="CHEBI:29969"/>
        <dbReference type="ChEBI" id="CHEBI:57287"/>
        <dbReference type="ChEBI" id="CHEBI:57288"/>
        <dbReference type="ChEBI" id="CHEBI:61930"/>
        <dbReference type="EC" id="2.3.1.48"/>
    </reaction>
    <physiologicalReaction direction="left-to-right" evidence="33">
        <dbReference type="Rhea" id="RHEA:21993"/>
    </physiologicalReaction>
</comment>
<dbReference type="InterPro" id="IPR000717">
    <property type="entry name" value="PCI_dom"/>
</dbReference>
<keyword evidence="19" id="KW-0391">Immunity</keyword>
<dbReference type="EC" id="2.3.1.48" evidence="8"/>
<evidence type="ECO:0000256" key="8">
    <source>
        <dbReference type="ARBA" id="ARBA00013184"/>
    </source>
</evidence>
<feature type="compositionally biased region" description="Basic and acidic residues" evidence="43">
    <location>
        <begin position="232"/>
        <end position="248"/>
    </location>
</feature>
<feature type="compositionally biased region" description="Polar residues" evidence="43">
    <location>
        <begin position="46"/>
        <end position="103"/>
    </location>
</feature>
<dbReference type="Pfam" id="PF03399">
    <property type="entry name" value="SAC3_GANP"/>
    <property type="match status" value="1"/>
</dbReference>
<feature type="coiled-coil region" evidence="42">
    <location>
        <begin position="926"/>
        <end position="953"/>
    </location>
</feature>
<organism evidence="45 46">
    <name type="scientific">Electrophorus voltai</name>
    <dbReference type="NCBI Taxonomy" id="2609070"/>
    <lineage>
        <taxon>Eukaryota</taxon>
        <taxon>Metazoa</taxon>
        <taxon>Chordata</taxon>
        <taxon>Craniata</taxon>
        <taxon>Vertebrata</taxon>
        <taxon>Euteleostomi</taxon>
        <taxon>Actinopterygii</taxon>
        <taxon>Neopterygii</taxon>
        <taxon>Teleostei</taxon>
        <taxon>Ostariophysi</taxon>
        <taxon>Gymnotiformes</taxon>
        <taxon>Gymnotoidei</taxon>
        <taxon>Gymnotidae</taxon>
        <taxon>Electrophorus</taxon>
    </lineage>
</organism>
<keyword evidence="10" id="KW-0158">Chromosome</keyword>
<evidence type="ECO:0000256" key="25">
    <source>
        <dbReference type="ARBA" id="ARBA00023098"/>
    </source>
</evidence>
<keyword evidence="28" id="KW-0413">Isomerase</keyword>